<evidence type="ECO:0000313" key="1">
    <source>
        <dbReference type="EMBL" id="KNZ61855.1"/>
    </source>
</evidence>
<accession>A0A0L6VNX5</accession>
<proteinExistence type="predicted"/>
<dbReference type="EMBL" id="LAVV01003888">
    <property type="protein sequence ID" value="KNZ61855.1"/>
    <property type="molecule type" value="Genomic_DNA"/>
</dbReference>
<comment type="caution">
    <text evidence="1">The sequence shown here is derived from an EMBL/GenBank/DDBJ whole genome shotgun (WGS) entry which is preliminary data.</text>
</comment>
<protein>
    <submittedName>
        <fullName evidence="1">Uncharacterized protein</fullName>
    </submittedName>
</protein>
<dbReference type="AlphaFoldDB" id="A0A0L6VNX5"/>
<dbReference type="VEuPathDB" id="FungiDB:VP01_134g15"/>
<gene>
    <name evidence="1" type="ORF">VP01_134g15</name>
</gene>
<reference evidence="1 2" key="1">
    <citation type="submission" date="2015-08" db="EMBL/GenBank/DDBJ databases">
        <title>Next Generation Sequencing and Analysis of the Genome of Puccinia sorghi L Schw, the Causal Agent of Maize Common Rust.</title>
        <authorList>
            <person name="Rochi L."/>
            <person name="Burguener G."/>
            <person name="Darino M."/>
            <person name="Turjanski A."/>
            <person name="Kreff E."/>
            <person name="Dieguez M.J."/>
            <person name="Sacco F."/>
        </authorList>
    </citation>
    <scope>NUCLEOTIDE SEQUENCE [LARGE SCALE GENOMIC DNA]</scope>
    <source>
        <strain evidence="1 2">RO10H11247</strain>
    </source>
</reference>
<evidence type="ECO:0000313" key="2">
    <source>
        <dbReference type="Proteomes" id="UP000037035"/>
    </source>
</evidence>
<organism evidence="1 2">
    <name type="scientific">Puccinia sorghi</name>
    <dbReference type="NCBI Taxonomy" id="27349"/>
    <lineage>
        <taxon>Eukaryota</taxon>
        <taxon>Fungi</taxon>
        <taxon>Dikarya</taxon>
        <taxon>Basidiomycota</taxon>
        <taxon>Pucciniomycotina</taxon>
        <taxon>Pucciniomycetes</taxon>
        <taxon>Pucciniales</taxon>
        <taxon>Pucciniaceae</taxon>
        <taxon>Puccinia</taxon>
    </lineage>
</organism>
<sequence>MSSEARGKLGIAGALEISTSRLQEPHLVMWKTFKILTFEKDLNDKEFTAQSSNLVFGMFTNGINPYGN</sequence>
<keyword evidence="2" id="KW-1185">Reference proteome</keyword>
<dbReference type="Proteomes" id="UP000037035">
    <property type="component" value="Unassembled WGS sequence"/>
</dbReference>
<name>A0A0L6VNX5_9BASI</name>